<accession>A0A160TQ95</accession>
<organism evidence="1">
    <name type="scientific">hydrothermal vent metagenome</name>
    <dbReference type="NCBI Taxonomy" id="652676"/>
    <lineage>
        <taxon>unclassified sequences</taxon>
        <taxon>metagenomes</taxon>
        <taxon>ecological metagenomes</taxon>
    </lineage>
</organism>
<dbReference type="AlphaFoldDB" id="A0A160TQ95"/>
<dbReference type="Pfam" id="PF11392">
    <property type="entry name" value="AllH"/>
    <property type="match status" value="1"/>
</dbReference>
<protein>
    <submittedName>
        <fullName evidence="1">Cytoplasmic protein</fullName>
    </submittedName>
</protein>
<gene>
    <name evidence="1" type="ORF">MGWOODY_XGa405</name>
</gene>
<evidence type="ECO:0000313" key="1">
    <source>
        <dbReference type="EMBL" id="CUS49834.1"/>
    </source>
</evidence>
<dbReference type="EMBL" id="CZRL01000007">
    <property type="protein sequence ID" value="CUS49834.1"/>
    <property type="molecule type" value="Genomic_DNA"/>
</dbReference>
<name>A0A160TQ95_9ZZZZ</name>
<reference evidence="1" key="1">
    <citation type="submission" date="2015-10" db="EMBL/GenBank/DDBJ databases">
        <authorList>
            <person name="Gilbert D.G."/>
        </authorList>
    </citation>
    <scope>NUCLEOTIDE SEQUENCE</scope>
</reference>
<sequence length="334" mass="35640">MKVSVSQYSDARTTFPWSTTEQRPVLGSVLRAQSIGAVAVREISQSVAGRIAAVFDRSVYVDLGSQWICIGDATVGNGPVNLLLEPTPYSGVFADLVVDQPVRVCAGAVHLGKRPLIIETAAKVWLPPLVSEWTKESLIRGLDALNAISRGRAPRQGLSVFLYGRGSELSDTREAHVGALPVFELESWLLNRLVDMRCLEGVPESAQQLIGLGPGLTPSGDDFLGGILIALSLVHRQDIAALLYADLCPRLLTRTGPISRTHLAAASAGQGLEALHLAINSVIEGNVEMIPTRLHHIDRIGSSSGWDALAGAYVVLRACLVQPAGLQKRPLGSN</sequence>
<proteinExistence type="predicted"/>
<dbReference type="InterPro" id="IPR021530">
    <property type="entry name" value="AllH-like"/>
</dbReference>